<dbReference type="InterPro" id="IPR036388">
    <property type="entry name" value="WH-like_DNA-bd_sf"/>
</dbReference>
<evidence type="ECO:0000313" key="6">
    <source>
        <dbReference type="EMBL" id="CAB4133057.1"/>
    </source>
</evidence>
<organism evidence="6">
    <name type="scientific">uncultured Caudovirales phage</name>
    <dbReference type="NCBI Taxonomy" id="2100421"/>
    <lineage>
        <taxon>Viruses</taxon>
        <taxon>Duplodnaviria</taxon>
        <taxon>Heunggongvirae</taxon>
        <taxon>Uroviricota</taxon>
        <taxon>Caudoviricetes</taxon>
        <taxon>Peduoviridae</taxon>
        <taxon>Maltschvirus</taxon>
        <taxon>Maltschvirus maltsch</taxon>
    </lineage>
</organism>
<feature type="domain" description="Nuclease associated modular" evidence="5">
    <location>
        <begin position="29"/>
        <end position="48"/>
    </location>
</feature>
<dbReference type="SMART" id="SM00497">
    <property type="entry name" value="IENR1"/>
    <property type="match status" value="1"/>
</dbReference>
<accession>A0A6J5LIZ6</accession>
<dbReference type="Gene3D" id="1.10.10.10">
    <property type="entry name" value="Winged helix-like DNA-binding domain superfamily/Winged helix DNA-binding domain"/>
    <property type="match status" value="1"/>
</dbReference>
<dbReference type="Pfam" id="PF07460">
    <property type="entry name" value="NUMOD3"/>
    <property type="match status" value="1"/>
</dbReference>
<protein>
    <submittedName>
        <fullName evidence="6">Nuclease associated modular domain 3</fullName>
    </submittedName>
</protein>
<evidence type="ECO:0000256" key="2">
    <source>
        <dbReference type="ARBA" id="ARBA00022759"/>
    </source>
</evidence>
<name>A0A6J5LIZ6_9CAUD</name>
<evidence type="ECO:0000259" key="5">
    <source>
        <dbReference type="Pfam" id="PF07460"/>
    </source>
</evidence>
<dbReference type="GO" id="GO:0016787">
    <property type="term" value="F:hydrolase activity"/>
    <property type="evidence" value="ECO:0007669"/>
    <property type="project" value="UniProtKB-KW"/>
</dbReference>
<keyword evidence="1" id="KW-0540">Nuclease</keyword>
<evidence type="ECO:0000256" key="1">
    <source>
        <dbReference type="ARBA" id="ARBA00022722"/>
    </source>
</evidence>
<dbReference type="Pfam" id="PF07453">
    <property type="entry name" value="NUMOD1"/>
    <property type="match status" value="1"/>
</dbReference>
<reference evidence="6" key="1">
    <citation type="submission" date="2020-04" db="EMBL/GenBank/DDBJ databases">
        <authorList>
            <person name="Chiriac C."/>
            <person name="Salcher M."/>
            <person name="Ghai R."/>
            <person name="Kavagutti S V."/>
        </authorList>
    </citation>
    <scope>NUCLEOTIDE SEQUENCE</scope>
</reference>
<dbReference type="GO" id="GO:0004519">
    <property type="term" value="F:endonuclease activity"/>
    <property type="evidence" value="ECO:0007669"/>
    <property type="project" value="UniProtKB-KW"/>
</dbReference>
<sequence length="140" mass="16491">MDNFLKDLREFCKTFEFDKSQTFIQSPDGKGNPFYGCNHDDETRKHLSEIQSTKVGKLNQFYGKKHKPEVIEQNRQKNIEILTKLKGKKVSQYKMNGEYIATYDSVRCAARSLDLKCYNEISKCCRGTKENYQGYIWKYT</sequence>
<keyword evidence="3" id="KW-0378">Hydrolase</keyword>
<feature type="domain" description="Nuclease-associated modular DNA-binding 1" evidence="4">
    <location>
        <begin position="88"/>
        <end position="124"/>
    </location>
</feature>
<keyword evidence="2" id="KW-0255">Endonuclease</keyword>
<proteinExistence type="predicted"/>
<dbReference type="InterPro" id="IPR003647">
    <property type="entry name" value="Intron_nuc_1_rpt"/>
</dbReference>
<dbReference type="InterPro" id="IPR010896">
    <property type="entry name" value="NUMOD1"/>
</dbReference>
<dbReference type="GO" id="GO:0003677">
    <property type="term" value="F:DNA binding"/>
    <property type="evidence" value="ECO:0007669"/>
    <property type="project" value="InterPro"/>
</dbReference>
<dbReference type="SUPFAM" id="SSF64496">
    <property type="entry name" value="DNA-binding domain of intron-encoded endonucleases"/>
    <property type="match status" value="1"/>
</dbReference>
<evidence type="ECO:0000259" key="4">
    <source>
        <dbReference type="Pfam" id="PF07453"/>
    </source>
</evidence>
<evidence type="ECO:0000256" key="3">
    <source>
        <dbReference type="ARBA" id="ARBA00022801"/>
    </source>
</evidence>
<dbReference type="EMBL" id="LR796270">
    <property type="protein sequence ID" value="CAB4133057.1"/>
    <property type="molecule type" value="Genomic_DNA"/>
</dbReference>
<dbReference type="InterPro" id="IPR003611">
    <property type="entry name" value="NUMOD3"/>
</dbReference>
<gene>
    <name evidence="6" type="ORF">UFOVP250_30</name>
</gene>